<feature type="domain" description="Adenosine deaminase" evidence="6">
    <location>
        <begin position="6"/>
        <end position="320"/>
    </location>
</feature>
<dbReference type="Pfam" id="PF00962">
    <property type="entry name" value="A_deaminase"/>
    <property type="match status" value="1"/>
</dbReference>
<evidence type="ECO:0000256" key="4">
    <source>
        <dbReference type="ARBA" id="ARBA00022801"/>
    </source>
</evidence>
<evidence type="ECO:0000256" key="1">
    <source>
        <dbReference type="ARBA" id="ARBA00001947"/>
    </source>
</evidence>
<evidence type="ECO:0000313" key="8">
    <source>
        <dbReference type="Proteomes" id="UP000442533"/>
    </source>
</evidence>
<dbReference type="SUPFAM" id="SSF51556">
    <property type="entry name" value="Metallo-dependent hydrolases"/>
    <property type="match status" value="1"/>
</dbReference>
<dbReference type="GO" id="GO:0016814">
    <property type="term" value="F:hydrolase activity, acting on carbon-nitrogen (but not peptide) bonds, in cyclic amidines"/>
    <property type="evidence" value="ECO:0007669"/>
    <property type="project" value="UniProtKB-ARBA"/>
</dbReference>
<proteinExistence type="inferred from homology"/>
<evidence type="ECO:0000256" key="2">
    <source>
        <dbReference type="ARBA" id="ARBA00006676"/>
    </source>
</evidence>
<dbReference type="EC" id="3.5.4.4" evidence="7"/>
<dbReference type="InterPro" id="IPR006650">
    <property type="entry name" value="A/AMP_deam_AS"/>
</dbReference>
<sequence length="322" mass="34911">MKSSKKVELHLHLEGAAPPAFVRGLAAEKQLDLGGVFDDRGRYRYNGFKDFLRIYEAVCSTLQTPADYARLLSAVLSECGEQGAIYVELFVSPEFCGGGDLFAWRDYLGAMEEIARAYALSGVDSRAVLTCIRHLGPDRAKRTALCAAETGGGWVAGMGLAGAEDVGEARDYAWSFDCAREAQLGLTAHAGEWCGPDSIRGALELGVTRIGHGIRAIEDPALVRYLADKGILLEVCPGANVALGVVPNLAAHPIARLADAGVRVAVSTDDPPFFDTSLNREYQQLADSFGWSDPEFRQMNLWAAEAAFCDEDTRNRLKQEFT</sequence>
<protein>
    <submittedName>
        <fullName evidence="7">Adenosine deaminase</fullName>
        <ecNumber evidence="7">3.5.4.4</ecNumber>
    </submittedName>
</protein>
<dbReference type="NCBIfam" id="NF006848">
    <property type="entry name" value="PRK09358.1-3"/>
    <property type="match status" value="1"/>
</dbReference>
<dbReference type="NCBIfam" id="TIGR01430">
    <property type="entry name" value="aden_deam"/>
    <property type="match status" value="1"/>
</dbReference>
<dbReference type="EMBL" id="WMIF01000009">
    <property type="protein sequence ID" value="MTH34607.1"/>
    <property type="molecule type" value="Genomic_DNA"/>
</dbReference>
<dbReference type="PANTHER" id="PTHR43114">
    <property type="entry name" value="ADENINE DEAMINASE"/>
    <property type="match status" value="1"/>
</dbReference>
<dbReference type="GO" id="GO:0046872">
    <property type="term" value="F:metal ion binding"/>
    <property type="evidence" value="ECO:0007669"/>
    <property type="project" value="UniProtKB-KW"/>
</dbReference>
<organism evidence="7 8">
    <name type="scientific">Paracoccus limosus</name>
    <dbReference type="NCBI Taxonomy" id="913252"/>
    <lineage>
        <taxon>Bacteria</taxon>
        <taxon>Pseudomonadati</taxon>
        <taxon>Pseudomonadota</taxon>
        <taxon>Alphaproteobacteria</taxon>
        <taxon>Rhodobacterales</taxon>
        <taxon>Paracoccaceae</taxon>
        <taxon>Paracoccus</taxon>
    </lineage>
</organism>
<comment type="cofactor">
    <cofactor evidence="1">
        <name>Zn(2+)</name>
        <dbReference type="ChEBI" id="CHEBI:29105"/>
    </cofactor>
</comment>
<dbReference type="GO" id="GO:0019239">
    <property type="term" value="F:deaminase activity"/>
    <property type="evidence" value="ECO:0007669"/>
    <property type="project" value="InterPro"/>
</dbReference>
<comment type="similarity">
    <text evidence="2">Belongs to the metallo-dependent hydrolases superfamily. Adenosine and AMP deaminases family.</text>
</comment>
<gene>
    <name evidence="7" type="ORF">GL279_08345</name>
</gene>
<keyword evidence="8" id="KW-1185">Reference proteome</keyword>
<dbReference type="InterPro" id="IPR032466">
    <property type="entry name" value="Metal_Hydrolase"/>
</dbReference>
<dbReference type="GO" id="GO:0009168">
    <property type="term" value="P:purine ribonucleoside monophosphate biosynthetic process"/>
    <property type="evidence" value="ECO:0007669"/>
    <property type="project" value="InterPro"/>
</dbReference>
<accession>A0A844H7W2</accession>
<dbReference type="PANTHER" id="PTHR43114:SF6">
    <property type="entry name" value="ADENINE DEAMINASE"/>
    <property type="match status" value="1"/>
</dbReference>
<name>A0A844H7W2_9RHOB</name>
<dbReference type="RefSeq" id="WP_343039748.1">
    <property type="nucleotide sequence ID" value="NZ_WMIF01000009.1"/>
</dbReference>
<dbReference type="InterPro" id="IPR001365">
    <property type="entry name" value="A_deaminase_dom"/>
</dbReference>
<dbReference type="PROSITE" id="PS00485">
    <property type="entry name" value="A_DEAMINASE"/>
    <property type="match status" value="1"/>
</dbReference>
<keyword evidence="4 7" id="KW-0378">Hydrolase</keyword>
<evidence type="ECO:0000313" key="7">
    <source>
        <dbReference type="EMBL" id="MTH34607.1"/>
    </source>
</evidence>
<evidence type="ECO:0000259" key="6">
    <source>
        <dbReference type="Pfam" id="PF00962"/>
    </source>
</evidence>
<dbReference type="AlphaFoldDB" id="A0A844H7W2"/>
<keyword evidence="3" id="KW-0479">Metal-binding</keyword>
<evidence type="ECO:0000256" key="3">
    <source>
        <dbReference type="ARBA" id="ARBA00022723"/>
    </source>
</evidence>
<dbReference type="Gene3D" id="3.20.20.140">
    <property type="entry name" value="Metal-dependent hydrolases"/>
    <property type="match status" value="1"/>
</dbReference>
<evidence type="ECO:0000256" key="5">
    <source>
        <dbReference type="ARBA" id="ARBA00022833"/>
    </source>
</evidence>
<comment type="caution">
    <text evidence="7">The sequence shown here is derived from an EMBL/GenBank/DDBJ whole genome shotgun (WGS) entry which is preliminary data.</text>
</comment>
<keyword evidence="5" id="KW-0862">Zinc</keyword>
<dbReference type="Proteomes" id="UP000442533">
    <property type="component" value="Unassembled WGS sequence"/>
</dbReference>
<reference evidence="7 8" key="1">
    <citation type="submission" date="2019-11" db="EMBL/GenBank/DDBJ databases">
        <authorList>
            <person name="Dong K."/>
        </authorList>
    </citation>
    <scope>NUCLEOTIDE SEQUENCE [LARGE SCALE GENOMIC DNA]</scope>
    <source>
        <strain evidence="7 8">JCM 17370</strain>
    </source>
</reference>
<dbReference type="InterPro" id="IPR006330">
    <property type="entry name" value="Ado/ade_deaminase"/>
</dbReference>